<dbReference type="SUPFAM" id="SSF47336">
    <property type="entry name" value="ACP-like"/>
    <property type="match status" value="1"/>
</dbReference>
<dbReference type="AlphaFoldDB" id="A0A840MW81"/>
<dbReference type="SUPFAM" id="SSF52777">
    <property type="entry name" value="CoA-dependent acyltransferases"/>
    <property type="match status" value="2"/>
</dbReference>
<evidence type="ECO:0000256" key="3">
    <source>
        <dbReference type="ARBA" id="ARBA00022553"/>
    </source>
</evidence>
<proteinExistence type="predicted"/>
<evidence type="ECO:0000259" key="4">
    <source>
        <dbReference type="PROSITE" id="PS50075"/>
    </source>
</evidence>
<sequence length="950" mass="102263">AEVLGVERVGRHDSFFALGGHSLLALTLLERMRQAGWAVSVKTLFQQPVLADFALALAEEAVPMVVVPPNGIAPGCTQITPQMLPLVTLTPAQLAAIAEQVPGGMANIQDIYPLAPLQEGILFHHRLQPVGDAYVATNLLAFPDQATLQAFIAALNVVIARHDSLRTAVLWQHLPEPVQVVWRTATLTVEWVTPPPDTVDLATWLSDQVDPTHYRIDVQQAPMLRALAVVETVGQRVLLQLPGHHLILDHTTLGLIMAEVASIQAGQQASLPPSVPFRQFVAQARLGVSPAEHEAFFRAQLDAIDEPTAPFGLLDVQGTGAQVREVRQPLAAELAQAIRQQARRHRVSAAALCHLAWALVLARTSGREEVVFGTVLFGRMQAGAGADRALGLFINTLPLRLSLAGQSVATALQATQAALTALLRHEHASLALAQRCSGLPAGTPLFTNLFNYRYSPALAADQLPWPGVTWLGGQERTNYPVSLSVDDLGEGFSLAAQSVVSLATERLCTYMTLALTELTQALAEAPQTALARLTLLSPAEQQQLQVWGGQATRYPTVPPLHVLFEAQVAAQPAAIALVCGETTLSYQALAAQANQLAHRLLAQGIGREARVGIALPRSVELVVALLAVLKAGAAYVPLDPDYPTERLAYMLADAQLGLVLTETALLPQLPIPATLPVWCLDALPEADHPSTAPAVTVHPQQLAYVIYTSGSTGRPKGVAVAQQAFTEHVLISADFSSLSANDRMLQFSTLNFDGFIEQMFPPLVVGAAVVLRGPEMWSAERFHHELLDKRITIADLPTAYWFAMAQSFANAGHTDYGHLREMHMGGEAMPPEGLLAWQKAGLQHVKLLNTYGPTECIVVSTTLDCQAYLDGRSPIPSIMPIGSPLPGRTLYVLDSNLNLVPPDIPGELYIGGKLHARGYLNRAALSAERFIADPFDPHGGRLYRTGDLVR</sequence>
<organism evidence="5 6">
    <name type="scientific">Chitinivorax tropicus</name>
    <dbReference type="NCBI Taxonomy" id="714531"/>
    <lineage>
        <taxon>Bacteria</taxon>
        <taxon>Pseudomonadati</taxon>
        <taxon>Pseudomonadota</taxon>
        <taxon>Betaproteobacteria</taxon>
        <taxon>Chitinivorax</taxon>
    </lineage>
</organism>
<dbReference type="GO" id="GO:0031177">
    <property type="term" value="F:phosphopantetheine binding"/>
    <property type="evidence" value="ECO:0007669"/>
    <property type="project" value="TreeGrafter"/>
</dbReference>
<evidence type="ECO:0000313" key="6">
    <source>
        <dbReference type="Proteomes" id="UP000575898"/>
    </source>
</evidence>
<dbReference type="Gene3D" id="3.30.559.30">
    <property type="entry name" value="Nonribosomal peptide synthetase, condensation domain"/>
    <property type="match status" value="1"/>
</dbReference>
<keyword evidence="2" id="KW-0596">Phosphopantetheine</keyword>
<dbReference type="RefSeq" id="WP_184042000.1">
    <property type="nucleotide sequence ID" value="NZ_JACHHY010000064.1"/>
</dbReference>
<dbReference type="InterPro" id="IPR001242">
    <property type="entry name" value="Condensation_dom"/>
</dbReference>
<accession>A0A840MW81</accession>
<dbReference type="Pfam" id="PF00550">
    <property type="entry name" value="PP-binding"/>
    <property type="match status" value="1"/>
</dbReference>
<dbReference type="Pfam" id="PF00668">
    <property type="entry name" value="Condensation"/>
    <property type="match status" value="1"/>
</dbReference>
<comment type="caution">
    <text evidence="5">The sequence shown here is derived from an EMBL/GenBank/DDBJ whole genome shotgun (WGS) entry which is preliminary data.</text>
</comment>
<dbReference type="GO" id="GO:0003824">
    <property type="term" value="F:catalytic activity"/>
    <property type="evidence" value="ECO:0007669"/>
    <property type="project" value="InterPro"/>
</dbReference>
<dbReference type="InterPro" id="IPR020845">
    <property type="entry name" value="AMP-binding_CS"/>
</dbReference>
<dbReference type="EMBL" id="JACHHY010000064">
    <property type="protein sequence ID" value="MBB5020633.1"/>
    <property type="molecule type" value="Genomic_DNA"/>
</dbReference>
<evidence type="ECO:0000256" key="2">
    <source>
        <dbReference type="ARBA" id="ARBA00022450"/>
    </source>
</evidence>
<dbReference type="InterPro" id="IPR000873">
    <property type="entry name" value="AMP-dep_synth/lig_dom"/>
</dbReference>
<dbReference type="InterPro" id="IPR010071">
    <property type="entry name" value="AA_adenyl_dom"/>
</dbReference>
<dbReference type="Gene3D" id="3.40.50.980">
    <property type="match status" value="2"/>
</dbReference>
<dbReference type="Proteomes" id="UP000575898">
    <property type="component" value="Unassembled WGS sequence"/>
</dbReference>
<dbReference type="PROSITE" id="PS50075">
    <property type="entry name" value="CARRIER"/>
    <property type="match status" value="1"/>
</dbReference>
<dbReference type="FunFam" id="3.40.50.980:FF:000001">
    <property type="entry name" value="Non-ribosomal peptide synthetase"/>
    <property type="match status" value="1"/>
</dbReference>
<dbReference type="GO" id="GO:0044550">
    <property type="term" value="P:secondary metabolite biosynthetic process"/>
    <property type="evidence" value="ECO:0007669"/>
    <property type="project" value="TreeGrafter"/>
</dbReference>
<dbReference type="PANTHER" id="PTHR45527:SF1">
    <property type="entry name" value="FATTY ACID SYNTHASE"/>
    <property type="match status" value="1"/>
</dbReference>
<feature type="domain" description="Carrier" evidence="4">
    <location>
        <begin position="1"/>
        <end position="61"/>
    </location>
</feature>
<dbReference type="GO" id="GO:0043041">
    <property type="term" value="P:amino acid activation for nonribosomal peptide biosynthetic process"/>
    <property type="evidence" value="ECO:0007669"/>
    <property type="project" value="TreeGrafter"/>
</dbReference>
<keyword evidence="3" id="KW-0597">Phosphoprotein</keyword>
<dbReference type="InterPro" id="IPR023213">
    <property type="entry name" value="CAT-like_dom_sf"/>
</dbReference>
<dbReference type="InterPro" id="IPR036736">
    <property type="entry name" value="ACP-like_sf"/>
</dbReference>
<feature type="non-terminal residue" evidence="5">
    <location>
        <position position="950"/>
    </location>
</feature>
<dbReference type="Gene3D" id="3.30.559.10">
    <property type="entry name" value="Chloramphenicol acetyltransferase-like domain"/>
    <property type="match status" value="1"/>
</dbReference>
<dbReference type="Pfam" id="PF00501">
    <property type="entry name" value="AMP-binding"/>
    <property type="match status" value="1"/>
</dbReference>
<dbReference type="NCBIfam" id="TIGR01733">
    <property type="entry name" value="AA-adenyl-dom"/>
    <property type="match status" value="1"/>
</dbReference>
<dbReference type="PROSITE" id="PS00455">
    <property type="entry name" value="AMP_BINDING"/>
    <property type="match status" value="1"/>
</dbReference>
<gene>
    <name evidence="5" type="ORF">HNQ59_003958</name>
</gene>
<dbReference type="SUPFAM" id="SSF56801">
    <property type="entry name" value="Acetyl-CoA synthetase-like"/>
    <property type="match status" value="1"/>
</dbReference>
<dbReference type="PANTHER" id="PTHR45527">
    <property type="entry name" value="NONRIBOSOMAL PEPTIDE SYNTHETASE"/>
    <property type="match status" value="1"/>
</dbReference>
<reference evidence="5 6" key="1">
    <citation type="submission" date="2020-08" db="EMBL/GenBank/DDBJ databases">
        <title>Genomic Encyclopedia of Type Strains, Phase IV (KMG-IV): sequencing the most valuable type-strain genomes for metagenomic binning, comparative biology and taxonomic classification.</title>
        <authorList>
            <person name="Goeker M."/>
        </authorList>
    </citation>
    <scope>NUCLEOTIDE SEQUENCE [LARGE SCALE GENOMIC DNA]</scope>
    <source>
        <strain evidence="5 6">DSM 27165</strain>
    </source>
</reference>
<evidence type="ECO:0000313" key="5">
    <source>
        <dbReference type="EMBL" id="MBB5020633.1"/>
    </source>
</evidence>
<protein>
    <submittedName>
        <fullName evidence="5">Amino acid adenylation domain-containing protein</fullName>
    </submittedName>
</protein>
<dbReference type="CDD" id="cd19544">
    <property type="entry name" value="E-C_NRPS"/>
    <property type="match status" value="1"/>
</dbReference>
<name>A0A840MW81_9PROT</name>
<dbReference type="Gene3D" id="2.30.38.10">
    <property type="entry name" value="Luciferase, Domain 3"/>
    <property type="match status" value="1"/>
</dbReference>
<keyword evidence="6" id="KW-1185">Reference proteome</keyword>
<dbReference type="PROSITE" id="PS00012">
    <property type="entry name" value="PHOSPHOPANTETHEINE"/>
    <property type="match status" value="1"/>
</dbReference>
<dbReference type="GO" id="GO:0005737">
    <property type="term" value="C:cytoplasm"/>
    <property type="evidence" value="ECO:0007669"/>
    <property type="project" value="TreeGrafter"/>
</dbReference>
<evidence type="ECO:0000256" key="1">
    <source>
        <dbReference type="ARBA" id="ARBA00001957"/>
    </source>
</evidence>
<dbReference type="Gene3D" id="1.10.1200.10">
    <property type="entry name" value="ACP-like"/>
    <property type="match status" value="1"/>
</dbReference>
<dbReference type="InterPro" id="IPR009081">
    <property type="entry name" value="PP-bd_ACP"/>
</dbReference>
<comment type="cofactor">
    <cofactor evidence="1">
        <name>pantetheine 4'-phosphate</name>
        <dbReference type="ChEBI" id="CHEBI:47942"/>
    </cofactor>
</comment>
<feature type="non-terminal residue" evidence="5">
    <location>
        <position position="1"/>
    </location>
</feature>
<dbReference type="InterPro" id="IPR006162">
    <property type="entry name" value="Ppantetheine_attach_site"/>
</dbReference>